<dbReference type="SUPFAM" id="SSF141322">
    <property type="entry name" value="NfeD domain-like"/>
    <property type="match status" value="1"/>
</dbReference>
<dbReference type="EMBL" id="CP034346">
    <property type="protein sequence ID" value="AZS13518.1"/>
    <property type="molecule type" value="Genomic_DNA"/>
</dbReference>
<accession>A0A3S9UT62</accession>
<gene>
    <name evidence="7" type="ORF">EI981_02855</name>
</gene>
<protein>
    <submittedName>
        <fullName evidence="7">NfeD family protein</fullName>
    </submittedName>
</protein>
<dbReference type="InterPro" id="IPR002810">
    <property type="entry name" value="NfeD-like_C"/>
</dbReference>
<keyword evidence="8" id="KW-1185">Reference proteome</keyword>
<dbReference type="Gene3D" id="2.40.50.140">
    <property type="entry name" value="Nucleic acid-binding proteins"/>
    <property type="match status" value="1"/>
</dbReference>
<evidence type="ECO:0000256" key="5">
    <source>
        <dbReference type="SAM" id="Phobius"/>
    </source>
</evidence>
<evidence type="ECO:0000259" key="6">
    <source>
        <dbReference type="Pfam" id="PF01957"/>
    </source>
</evidence>
<dbReference type="PANTHER" id="PTHR33507:SF3">
    <property type="entry name" value="INNER MEMBRANE PROTEIN YBBJ"/>
    <property type="match status" value="1"/>
</dbReference>
<keyword evidence="4 5" id="KW-0472">Membrane</keyword>
<dbReference type="Proteomes" id="UP000270678">
    <property type="component" value="Chromosome"/>
</dbReference>
<keyword evidence="3 5" id="KW-1133">Transmembrane helix</keyword>
<proteinExistence type="predicted"/>
<dbReference type="KEGG" id="plut:EI981_02855"/>
<feature type="transmembrane region" description="Helical" evidence="5">
    <location>
        <begin position="7"/>
        <end position="40"/>
    </location>
</feature>
<dbReference type="OrthoDB" id="894082at2"/>
<comment type="subcellular location">
    <subcellularLocation>
        <location evidence="1">Membrane</location>
        <topology evidence="1">Multi-pass membrane protein</topology>
    </subcellularLocation>
</comment>
<dbReference type="Pfam" id="PF01957">
    <property type="entry name" value="NfeD"/>
    <property type="match status" value="1"/>
</dbReference>
<evidence type="ECO:0000313" key="8">
    <source>
        <dbReference type="Proteomes" id="UP000270678"/>
    </source>
</evidence>
<dbReference type="InterPro" id="IPR012340">
    <property type="entry name" value="NA-bd_OB-fold"/>
</dbReference>
<evidence type="ECO:0000256" key="4">
    <source>
        <dbReference type="ARBA" id="ARBA00023136"/>
    </source>
</evidence>
<reference evidence="8" key="1">
    <citation type="submission" date="2018-12" db="EMBL/GenBank/DDBJ databases">
        <title>Complete genome sequence of Paenibacillus sp. MBLB1234.</title>
        <authorList>
            <person name="Nam Y.-D."/>
            <person name="Kang J."/>
            <person name="Chung W.-H."/>
            <person name="Park Y.S."/>
        </authorList>
    </citation>
    <scope>NUCLEOTIDE SEQUENCE [LARGE SCALE GENOMIC DNA]</scope>
    <source>
        <strain evidence="8">MBLB1234</strain>
    </source>
</reference>
<sequence length="145" mass="15978">MDAWVLWLIAAGVLLVFEMMTLTFYVLWLCIGAVVAAVVGWIAPDAYILQVLAGCVVAIVLTIFTKPLSRKIRNSSKGYEDTGTELAGKQGVVVEPIEEGQFGIVKIGGDTWSATSVRSLKKDELVRVLKRSSTIIEVERWEDFT</sequence>
<name>A0A3S9UT62_9BACL</name>
<feature type="transmembrane region" description="Helical" evidence="5">
    <location>
        <begin position="46"/>
        <end position="64"/>
    </location>
</feature>
<evidence type="ECO:0000313" key="7">
    <source>
        <dbReference type="EMBL" id="AZS13518.1"/>
    </source>
</evidence>
<dbReference type="PANTHER" id="PTHR33507">
    <property type="entry name" value="INNER MEMBRANE PROTEIN YBBJ"/>
    <property type="match status" value="1"/>
</dbReference>
<dbReference type="AlphaFoldDB" id="A0A3S9UT62"/>
<keyword evidence="2 5" id="KW-0812">Transmembrane</keyword>
<dbReference type="GO" id="GO:0005886">
    <property type="term" value="C:plasma membrane"/>
    <property type="evidence" value="ECO:0007669"/>
    <property type="project" value="TreeGrafter"/>
</dbReference>
<evidence type="ECO:0000256" key="2">
    <source>
        <dbReference type="ARBA" id="ARBA00022692"/>
    </source>
</evidence>
<feature type="domain" description="NfeD-like C-terminal" evidence="6">
    <location>
        <begin position="85"/>
        <end position="140"/>
    </location>
</feature>
<organism evidence="7 8">
    <name type="scientific">Paenibacillus lutimineralis</name>
    <dbReference type="NCBI Taxonomy" id="2707005"/>
    <lineage>
        <taxon>Bacteria</taxon>
        <taxon>Bacillati</taxon>
        <taxon>Bacillota</taxon>
        <taxon>Bacilli</taxon>
        <taxon>Bacillales</taxon>
        <taxon>Paenibacillaceae</taxon>
        <taxon>Paenibacillus</taxon>
    </lineage>
</organism>
<evidence type="ECO:0000256" key="1">
    <source>
        <dbReference type="ARBA" id="ARBA00004141"/>
    </source>
</evidence>
<dbReference type="InterPro" id="IPR052165">
    <property type="entry name" value="Membrane_assoc_protease"/>
</dbReference>
<evidence type="ECO:0000256" key="3">
    <source>
        <dbReference type="ARBA" id="ARBA00022989"/>
    </source>
</evidence>